<keyword evidence="2" id="KW-0560">Oxidoreductase</keyword>
<evidence type="ECO:0000313" key="5">
    <source>
        <dbReference type="Proteomes" id="UP000675379"/>
    </source>
</evidence>
<organism evidence="4 5">
    <name type="scientific">Proteiniclasticum sediminis</name>
    <dbReference type="NCBI Taxonomy" id="2804028"/>
    <lineage>
        <taxon>Bacteria</taxon>
        <taxon>Bacillati</taxon>
        <taxon>Bacillota</taxon>
        <taxon>Clostridia</taxon>
        <taxon>Eubacteriales</taxon>
        <taxon>Clostridiaceae</taxon>
        <taxon>Proteiniclasticum</taxon>
    </lineage>
</organism>
<dbReference type="Gene3D" id="3.50.50.60">
    <property type="entry name" value="FAD/NAD(P)-binding domain"/>
    <property type="match status" value="2"/>
</dbReference>
<dbReference type="InterPro" id="IPR023753">
    <property type="entry name" value="FAD/NAD-binding_dom"/>
</dbReference>
<sequence>MAFQFQVDLKKNLSPLSPTALNPEKLYDLLIVGGGPAGLNAALYARRKGLDIAVLTVRKGGQLLDTSSVDNYLGISLQTGEKLAEEFLQHVEALHVPILEDAEVAAYSSLDGVHYLTLLSGVTYQAKAVIIATGSKPRHLNIPGEDRFAGKGVAYCAICDAPLFKGKDVLIAGGGNSAVESALDLAKVAHHVQLIHRSQFRADKILVDKLYQEEKIAIRLETEILEVLGDSALRAVKVRDKATGKEEEITADGLFIEIGHIPNLGPFHQVLQLNAQGEILVDEKNRTNLPGVFAAGDVTQIPYKQIILAASDGAKAALAANEYLNTWKPHAAAPSTTK</sequence>
<feature type="domain" description="FAD/NAD(P)-binding" evidence="3">
    <location>
        <begin position="27"/>
        <end position="309"/>
    </location>
</feature>
<accession>A0A941HQ47</accession>
<dbReference type="EMBL" id="JAGSCS010000007">
    <property type="protein sequence ID" value="MBR0576086.1"/>
    <property type="molecule type" value="Genomic_DNA"/>
</dbReference>
<dbReference type="Pfam" id="PF07992">
    <property type="entry name" value="Pyr_redox_2"/>
    <property type="match status" value="1"/>
</dbReference>
<dbReference type="PRINTS" id="PR00368">
    <property type="entry name" value="FADPNR"/>
</dbReference>
<evidence type="ECO:0000313" key="4">
    <source>
        <dbReference type="EMBL" id="MBR0576086.1"/>
    </source>
</evidence>
<dbReference type="RefSeq" id="WP_211800855.1">
    <property type="nucleotide sequence ID" value="NZ_JAGSCS010000007.1"/>
</dbReference>
<dbReference type="SUPFAM" id="SSF51905">
    <property type="entry name" value="FAD/NAD(P)-binding domain"/>
    <property type="match status" value="1"/>
</dbReference>
<dbReference type="InterPro" id="IPR036188">
    <property type="entry name" value="FAD/NAD-bd_sf"/>
</dbReference>
<evidence type="ECO:0000256" key="2">
    <source>
        <dbReference type="ARBA" id="ARBA00023002"/>
    </source>
</evidence>
<proteinExistence type="predicted"/>
<dbReference type="PRINTS" id="PR00469">
    <property type="entry name" value="PNDRDTASEII"/>
</dbReference>
<evidence type="ECO:0000259" key="3">
    <source>
        <dbReference type="Pfam" id="PF07992"/>
    </source>
</evidence>
<name>A0A941HQ47_9CLOT</name>
<gene>
    <name evidence="4" type="ORF">KCG48_06995</name>
</gene>
<protein>
    <submittedName>
        <fullName evidence="4">FAD-dependent oxidoreductase</fullName>
    </submittedName>
</protein>
<dbReference type="Proteomes" id="UP000675379">
    <property type="component" value="Unassembled WGS sequence"/>
</dbReference>
<evidence type="ECO:0000256" key="1">
    <source>
        <dbReference type="ARBA" id="ARBA00022630"/>
    </source>
</evidence>
<dbReference type="InterPro" id="IPR050097">
    <property type="entry name" value="Ferredoxin-NADP_redctase_2"/>
</dbReference>
<keyword evidence="1" id="KW-0285">Flavoprotein</keyword>
<dbReference type="AlphaFoldDB" id="A0A941HQ47"/>
<keyword evidence="5" id="KW-1185">Reference proteome</keyword>
<dbReference type="GO" id="GO:0016491">
    <property type="term" value="F:oxidoreductase activity"/>
    <property type="evidence" value="ECO:0007669"/>
    <property type="project" value="UniProtKB-KW"/>
</dbReference>
<reference evidence="4" key="1">
    <citation type="submission" date="2021-04" db="EMBL/GenBank/DDBJ databases">
        <title>Proteiniclasticum sedimins sp. nov., an obligate anaerobic bacterium isolated from anaerobic sludge.</title>
        <authorList>
            <person name="Liu J."/>
        </authorList>
    </citation>
    <scope>NUCLEOTIDE SEQUENCE</scope>
    <source>
        <strain evidence="4">BAD-10</strain>
    </source>
</reference>
<dbReference type="PANTHER" id="PTHR48105">
    <property type="entry name" value="THIOREDOXIN REDUCTASE 1-RELATED-RELATED"/>
    <property type="match status" value="1"/>
</dbReference>
<comment type="caution">
    <text evidence="4">The sequence shown here is derived from an EMBL/GenBank/DDBJ whole genome shotgun (WGS) entry which is preliminary data.</text>
</comment>